<evidence type="ECO:0008006" key="4">
    <source>
        <dbReference type="Google" id="ProtNLM"/>
    </source>
</evidence>
<protein>
    <recommendedName>
        <fullName evidence="4">PNPLA domain-containing protein</fullName>
    </recommendedName>
</protein>
<organism evidence="2 3">
    <name type="scientific">Gemmata palustris</name>
    <dbReference type="NCBI Taxonomy" id="2822762"/>
    <lineage>
        <taxon>Bacteria</taxon>
        <taxon>Pseudomonadati</taxon>
        <taxon>Planctomycetota</taxon>
        <taxon>Planctomycetia</taxon>
        <taxon>Gemmatales</taxon>
        <taxon>Gemmataceae</taxon>
        <taxon>Gemmata</taxon>
    </lineage>
</organism>
<feature type="transmembrane region" description="Helical" evidence="1">
    <location>
        <begin position="650"/>
        <end position="671"/>
    </location>
</feature>
<comment type="caution">
    <text evidence="2">The sequence shown here is derived from an EMBL/GenBank/DDBJ whole genome shotgun (WGS) entry which is preliminary data.</text>
</comment>
<feature type="transmembrane region" description="Helical" evidence="1">
    <location>
        <begin position="93"/>
        <end position="113"/>
    </location>
</feature>
<evidence type="ECO:0000256" key="1">
    <source>
        <dbReference type="SAM" id="Phobius"/>
    </source>
</evidence>
<feature type="transmembrane region" description="Helical" evidence="1">
    <location>
        <begin position="677"/>
        <end position="697"/>
    </location>
</feature>
<keyword evidence="1" id="KW-1133">Transmembrane helix</keyword>
<keyword evidence="1" id="KW-0812">Transmembrane</keyword>
<dbReference type="SUPFAM" id="SSF52151">
    <property type="entry name" value="FabD/lysophospholipase-like"/>
    <property type="match status" value="1"/>
</dbReference>
<dbReference type="EMBL" id="JAGKQQ010000001">
    <property type="protein sequence ID" value="MBP3957864.1"/>
    <property type="molecule type" value="Genomic_DNA"/>
</dbReference>
<evidence type="ECO:0000313" key="3">
    <source>
        <dbReference type="Proteomes" id="UP000676565"/>
    </source>
</evidence>
<keyword evidence="1" id="KW-0472">Membrane</keyword>
<feature type="transmembrane region" description="Helical" evidence="1">
    <location>
        <begin position="60"/>
        <end position="81"/>
    </location>
</feature>
<keyword evidence="3" id="KW-1185">Reference proteome</keyword>
<accession>A0ABS5BVX3</accession>
<proteinExistence type="predicted"/>
<feature type="transmembrane region" description="Helical" evidence="1">
    <location>
        <begin position="470"/>
        <end position="491"/>
    </location>
</feature>
<feature type="transmembrane region" description="Helical" evidence="1">
    <location>
        <begin position="12"/>
        <end position="40"/>
    </location>
</feature>
<dbReference type="InterPro" id="IPR016035">
    <property type="entry name" value="Acyl_Trfase/lysoPLipase"/>
</dbReference>
<gene>
    <name evidence="2" type="ORF">J8F10_21635</name>
</gene>
<dbReference type="Proteomes" id="UP000676565">
    <property type="component" value="Unassembled WGS sequence"/>
</dbReference>
<reference evidence="2 3" key="1">
    <citation type="submission" date="2021-04" db="EMBL/GenBank/DDBJ databases">
        <authorList>
            <person name="Ivanova A."/>
        </authorList>
    </citation>
    <scope>NUCLEOTIDE SEQUENCE [LARGE SCALE GENOMIC DNA]</scope>
    <source>
        <strain evidence="2 3">G18</strain>
    </source>
</reference>
<evidence type="ECO:0000313" key="2">
    <source>
        <dbReference type="EMBL" id="MBP3957864.1"/>
    </source>
</evidence>
<feature type="transmembrane region" description="Helical" evidence="1">
    <location>
        <begin position="612"/>
        <end position="630"/>
    </location>
</feature>
<feature type="transmembrane region" description="Helical" evidence="1">
    <location>
        <begin position="553"/>
        <end position="574"/>
    </location>
</feature>
<dbReference type="RefSeq" id="WP_210657329.1">
    <property type="nucleotide sequence ID" value="NZ_JAGKQQ010000001.1"/>
</dbReference>
<name>A0ABS5BVX3_9BACT</name>
<feature type="transmembrane region" description="Helical" evidence="1">
    <location>
        <begin position="133"/>
        <end position="157"/>
    </location>
</feature>
<feature type="transmembrane region" description="Helical" evidence="1">
    <location>
        <begin position="704"/>
        <end position="721"/>
    </location>
</feature>
<feature type="transmembrane region" description="Helical" evidence="1">
    <location>
        <begin position="441"/>
        <end position="458"/>
    </location>
</feature>
<sequence length="1240" mass="136414">MWTKTKALLPTAASIFFIEAPFLTLLSLVMLLITLGVVDLELGLFHVVWWPSVRWPELEVFLNGVGVALLFATLAYLGYLIRARRDPEVVRDRAGLCLLLVLPFILLSMLPLLPASSLGLFVTLPDTLPAEGIGVRYLFGLGLVAGLVGFWGLVVAVSVNSPDQQFDVYLFRGTKAIVVTFAEEAPSKEAEFGPDKLVSLSNWKGEPFTEIDDVERISGTQFKIIFKQEVGAEGLYQFTVKACLPPVVLPAAVTRTLRRHQMTFTVFFTTPPAAFHKENIAGIWPEDGGGMVAVERVSRLPNVPHAYEVELKEAIKDEKRYYVAFTSNLPGVEGPASVSPVLPQGTEKFVLTFAAPPAEDPPALDQLVGVTDGSGRALPHPRNPTRLSPTQYEFELSIEARGRRVFAFAPGGDSPPPTTYEPGLPEEHDADPPVWLQANGLFALVLFFFCVPVGYSMADPLHPDWQNYSPLPIYLVTGVGIALALVTLVFATPRRVWSVFRALSGGVLPSNRPGWLRERPRAVREFGVLGFALVGSFAWGGATANLLPNAPTPLTLILLVTAFLVWIGLAWWLGVGRNSATIVRHGATTVLVVLLGVLVGAIFASPPQYGSIGKWFWFGVAIAVIALYICRTWIRSQDTFALLPGHPTWLLRLCSVVSAGLLAAVVVLATFSKLHKMPAAMSLSLLFVLFGIAYGALKFYADRKFYPLLIAATLLVAFVGGTRPYQHRLEALAPYYRLNDSAGREPCDRMFTDGVGTGKPDLAKYAGYVEAYQKTARDEKNGRLQLDNDDILGKWRDKLKTDANSKPPLVIVTTAGGASTSAIYTYAVLRELEHKCPDFHRHVRLITGASGGMFGAAHYRAVIGEVYAQHSGLLKDKKAEFRKKLLDELDAREKQLDDDFLSPIVQTMAFKDVPRLLGCPFGYADDRGARLESAWRRSLSKSDDKAALDGSLERTFAELRQQEQEHLLPSMVFTPMMIEDGRPLVISTLDLTEVTRTSLKTDPLRPYRALEFFKLFPEHGWSLKLSTAVRLNASFPWLSPGVSLPTLPPRRLVDAGYYDNYGMDTALAWIGRGWDADPTKPTPRPLTEYASRVLLVNIRPYMRDDVTESPLSAEELDFRKDRTQLRPTLIDPAAPLTGPPEGGNAARKTGMIARNNNLLDTLLQIPTVGDPPPAPNPKQKSITLPPVQAITFRGNSVASLNWTLPKWERTGLRDTASKAFDESTPKGAELMKVMRKGLGK</sequence>
<feature type="transmembrane region" description="Helical" evidence="1">
    <location>
        <begin position="586"/>
        <end position="606"/>
    </location>
</feature>
<feature type="transmembrane region" description="Helical" evidence="1">
    <location>
        <begin position="526"/>
        <end position="547"/>
    </location>
</feature>